<dbReference type="PANTHER" id="PTHR42755">
    <property type="entry name" value="3-DEOXY-MANNO-OCTULOSONATE CYTIDYLYLTRANSFERASE"/>
    <property type="match status" value="1"/>
</dbReference>
<dbReference type="GO" id="GO:0009245">
    <property type="term" value="P:lipid A biosynthetic process"/>
    <property type="evidence" value="ECO:0007669"/>
    <property type="project" value="TreeGrafter"/>
</dbReference>
<dbReference type="Gene3D" id="3.40.50.11720">
    <property type="entry name" value="3-Deoxy-D-manno-octulosonic-acid transferase, N-terminal domain"/>
    <property type="match status" value="1"/>
</dbReference>
<comment type="pathway">
    <text evidence="2 8">Bacterial outer membrane biogenesis; LPS core biosynthesis.</text>
</comment>
<keyword evidence="8" id="KW-0472">Membrane</keyword>
<dbReference type="GO" id="GO:0005886">
    <property type="term" value="C:plasma membrane"/>
    <property type="evidence" value="ECO:0007669"/>
    <property type="project" value="UniProtKB-SubCell"/>
</dbReference>
<evidence type="ECO:0000256" key="1">
    <source>
        <dbReference type="ARBA" id="ARBA00003394"/>
    </source>
</evidence>
<organism evidence="10 11">
    <name type="scientific">Pseudooceanicola spongiae</name>
    <dbReference type="NCBI Taxonomy" id="2613965"/>
    <lineage>
        <taxon>Bacteria</taxon>
        <taxon>Pseudomonadati</taxon>
        <taxon>Pseudomonadota</taxon>
        <taxon>Alphaproteobacteria</taxon>
        <taxon>Rhodobacterales</taxon>
        <taxon>Paracoccaceae</taxon>
        <taxon>Pseudooceanicola</taxon>
    </lineage>
</organism>
<dbReference type="InterPro" id="IPR039901">
    <property type="entry name" value="Kdotransferase"/>
</dbReference>
<name>A0A7L9WSW8_9RHOB</name>
<dbReference type="EC" id="2.4.99.12" evidence="3 8"/>
<dbReference type="GO" id="GO:0043842">
    <property type="term" value="F:Kdo transferase activity"/>
    <property type="evidence" value="ECO:0007669"/>
    <property type="project" value="UniProtKB-EC"/>
</dbReference>
<keyword evidence="8" id="KW-1003">Cell membrane</keyword>
<gene>
    <name evidence="10" type="ORF">F3W81_15985</name>
</gene>
<accession>A0A7L9WSW8</accession>
<dbReference type="KEGG" id="pshq:F3W81_15985"/>
<evidence type="ECO:0000259" key="9">
    <source>
        <dbReference type="Pfam" id="PF04413"/>
    </source>
</evidence>
<evidence type="ECO:0000256" key="2">
    <source>
        <dbReference type="ARBA" id="ARBA00004713"/>
    </source>
</evidence>
<evidence type="ECO:0000256" key="6">
    <source>
        <dbReference type="ARBA" id="ARBA00031445"/>
    </source>
</evidence>
<dbReference type="AlphaFoldDB" id="A0A7L9WSW8"/>
<dbReference type="InterPro" id="IPR007507">
    <property type="entry name" value="Glycos_transf_N"/>
</dbReference>
<keyword evidence="8" id="KW-0448">Lipopolysaccharide biosynthesis</keyword>
<dbReference type="InterPro" id="IPR038107">
    <property type="entry name" value="Glycos_transf_N_sf"/>
</dbReference>
<dbReference type="Gene3D" id="3.40.50.2000">
    <property type="entry name" value="Glycogen Phosphorylase B"/>
    <property type="match status" value="1"/>
</dbReference>
<comment type="subcellular location">
    <subcellularLocation>
        <location evidence="8">Cell membrane</location>
    </subcellularLocation>
</comment>
<evidence type="ECO:0000256" key="5">
    <source>
        <dbReference type="ARBA" id="ARBA00022679"/>
    </source>
</evidence>
<comment type="function">
    <text evidence="1 8">Involved in lipopolysaccharide (LPS) biosynthesis. Catalyzes the transfer of 3-deoxy-D-manno-octulosonate (Kdo) residue(s) from CMP-Kdo to lipid IV(A), the tetraacyldisaccharide-1,4'-bisphosphate precursor of lipid A.</text>
</comment>
<evidence type="ECO:0000256" key="4">
    <source>
        <dbReference type="ARBA" id="ARBA00019077"/>
    </source>
</evidence>
<dbReference type="SUPFAM" id="SSF53756">
    <property type="entry name" value="UDP-Glycosyltransferase/glycogen phosphorylase"/>
    <property type="match status" value="1"/>
</dbReference>
<evidence type="ECO:0000256" key="3">
    <source>
        <dbReference type="ARBA" id="ARBA00012621"/>
    </source>
</evidence>
<evidence type="ECO:0000313" key="11">
    <source>
        <dbReference type="Proteomes" id="UP000594118"/>
    </source>
</evidence>
<dbReference type="Pfam" id="PF04413">
    <property type="entry name" value="Glycos_transf_N"/>
    <property type="match status" value="1"/>
</dbReference>
<dbReference type="RefSeq" id="WP_193080188.1">
    <property type="nucleotide sequence ID" value="NZ_CP045201.1"/>
</dbReference>
<evidence type="ECO:0000313" key="10">
    <source>
        <dbReference type="EMBL" id="QOL82200.1"/>
    </source>
</evidence>
<evidence type="ECO:0000256" key="8">
    <source>
        <dbReference type="RuleBase" id="RU365103"/>
    </source>
</evidence>
<evidence type="ECO:0000256" key="7">
    <source>
        <dbReference type="ARBA" id="ARBA00049183"/>
    </source>
</evidence>
<comment type="catalytic activity">
    <reaction evidence="7 8">
        <text>lipid IVA (E. coli) + CMP-3-deoxy-beta-D-manno-octulosonate = alpha-Kdo-(2-&gt;6)-lipid IVA (E. coli) + CMP + H(+)</text>
        <dbReference type="Rhea" id="RHEA:28066"/>
        <dbReference type="ChEBI" id="CHEBI:15378"/>
        <dbReference type="ChEBI" id="CHEBI:58603"/>
        <dbReference type="ChEBI" id="CHEBI:60364"/>
        <dbReference type="ChEBI" id="CHEBI:60377"/>
        <dbReference type="ChEBI" id="CHEBI:85987"/>
        <dbReference type="EC" id="2.4.99.12"/>
    </reaction>
</comment>
<dbReference type="Proteomes" id="UP000594118">
    <property type="component" value="Chromosome"/>
</dbReference>
<dbReference type="GO" id="GO:0009244">
    <property type="term" value="P:lipopolysaccharide core region biosynthetic process"/>
    <property type="evidence" value="ECO:0007669"/>
    <property type="project" value="UniProtKB-UniRule"/>
</dbReference>
<sequence>MGRAAGFAAYKALTRRAARPQTAGAVPARPRGVLIWIHCPLAARQKAAEQLASRLIAQDEGYTILLTFTEGGTQPPLDEPGLIYGDLPEDDSAAVTAFLDHWRPDLLIWLTGYLRPVLLHQARRQNLAMLLAEAEEDAFDEPRWGLRVGQSRRLLVGFHTVLASSANTARKLQRHGVEQALIEITGPLQEGGCALPCDDALRDDLAAGLAGRPIWLAAMVQLDELETVLDAHRRASRLAHRLLLVLVPARAEDAEVMAETLSREGWRALRWSEDEAPREETQILLTDSPEEMGLWYRLSPITFMAGSLKRGMKGHDPYAPAALGSAIVYGPFVSRHIAAYTRLAQAGAARIVRDSDGLQKALSRLIAPDQAATMAAAAWQVATDGAEATDRVVDWIRAELDMAGKR</sequence>
<dbReference type="PANTHER" id="PTHR42755:SF1">
    <property type="entry name" value="3-DEOXY-D-MANNO-OCTULOSONIC ACID TRANSFERASE, MITOCHONDRIAL-RELATED"/>
    <property type="match status" value="1"/>
</dbReference>
<dbReference type="EMBL" id="CP045201">
    <property type="protein sequence ID" value="QOL82200.1"/>
    <property type="molecule type" value="Genomic_DNA"/>
</dbReference>
<feature type="domain" description="3-deoxy-D-manno-octulosonic-acid transferase N-terminal" evidence="9">
    <location>
        <begin position="25"/>
        <end position="188"/>
    </location>
</feature>
<comment type="similarity">
    <text evidence="8">Belongs to the glycosyltransferase group 1 family.</text>
</comment>
<keyword evidence="5 8" id="KW-0808">Transferase</keyword>
<protein>
    <recommendedName>
        <fullName evidence="4 8">3-deoxy-D-manno-octulosonic acid transferase</fullName>
        <shortName evidence="8">Kdo transferase</shortName>
        <ecNumber evidence="3 8">2.4.99.12</ecNumber>
    </recommendedName>
    <alternativeName>
        <fullName evidence="6 8">Lipid IV(A) 3-deoxy-D-manno-octulosonic acid transferase</fullName>
    </alternativeName>
</protein>
<reference evidence="10 11" key="1">
    <citation type="submission" date="2019-10" db="EMBL/GenBank/DDBJ databases">
        <title>Pseudopuniceibacterium sp. HQ09 islated from Antarctica.</title>
        <authorList>
            <person name="Liao L."/>
            <person name="Su S."/>
            <person name="Chen B."/>
            <person name="Yu Y."/>
        </authorList>
    </citation>
    <scope>NUCLEOTIDE SEQUENCE [LARGE SCALE GENOMIC DNA]</scope>
    <source>
        <strain evidence="10 11">HQ09</strain>
    </source>
</reference>
<proteinExistence type="inferred from homology"/>
<dbReference type="UniPathway" id="UPA00958"/>
<keyword evidence="11" id="KW-1185">Reference proteome</keyword>